<dbReference type="PANTHER" id="PTHR46268:SF6">
    <property type="entry name" value="UNIVERSAL STRESS PROTEIN UP12"/>
    <property type="match status" value="1"/>
</dbReference>
<dbReference type="InterPro" id="IPR006016">
    <property type="entry name" value="UspA"/>
</dbReference>
<sequence length="141" mass="15242">MARTILLPIDLGNPTAPAAALNEALKLLDPEGTLHVVAVLPDYGYAQVSGFFRQGYEQEALKALGKALSAWVAENVPEGVAVHPHVLHGTIYDEILRAAGKLEVDLIVIGAHRPEFSDYLLGPNAARVVRHARQSVYVVRT</sequence>
<dbReference type="InterPro" id="IPR014729">
    <property type="entry name" value="Rossmann-like_a/b/a_fold"/>
</dbReference>
<proteinExistence type="inferred from homology"/>
<dbReference type="AlphaFoldDB" id="A0AAX1UF85"/>
<name>A0AAX1UF85_CERSP</name>
<gene>
    <name evidence="3" type="ORF">D1114_22690</name>
</gene>
<dbReference type="Pfam" id="PF00582">
    <property type="entry name" value="Usp"/>
    <property type="match status" value="1"/>
</dbReference>
<dbReference type="EMBL" id="QWGP01000051">
    <property type="protein sequence ID" value="RHZ90669.1"/>
    <property type="molecule type" value="Genomic_DNA"/>
</dbReference>
<reference evidence="3 4" key="1">
    <citation type="submission" date="2018-08" db="EMBL/GenBank/DDBJ databases">
        <title>Draft genome sequence of Rhodobacter sphaeroides FY.</title>
        <authorList>
            <person name="Rayyan A."/>
            <person name="Meyer T.E."/>
            <person name="Kyndt J.A."/>
        </authorList>
    </citation>
    <scope>NUCLEOTIDE SEQUENCE [LARGE SCALE GENOMIC DNA]</scope>
    <source>
        <strain evidence="3 4">FY</strain>
    </source>
</reference>
<comment type="similarity">
    <text evidence="1">Belongs to the universal stress protein A family.</text>
</comment>
<dbReference type="PRINTS" id="PR01438">
    <property type="entry name" value="UNVRSLSTRESS"/>
</dbReference>
<evidence type="ECO:0000313" key="4">
    <source>
        <dbReference type="Proteomes" id="UP000266305"/>
    </source>
</evidence>
<dbReference type="RefSeq" id="WP_119001563.1">
    <property type="nucleotide sequence ID" value="NZ_QWGP01000051.1"/>
</dbReference>
<organism evidence="3 4">
    <name type="scientific">Cereibacter sphaeroides</name>
    <name type="common">Rhodobacter sphaeroides</name>
    <dbReference type="NCBI Taxonomy" id="1063"/>
    <lineage>
        <taxon>Bacteria</taxon>
        <taxon>Pseudomonadati</taxon>
        <taxon>Pseudomonadota</taxon>
        <taxon>Alphaproteobacteria</taxon>
        <taxon>Rhodobacterales</taxon>
        <taxon>Paracoccaceae</taxon>
        <taxon>Cereibacter</taxon>
    </lineage>
</organism>
<comment type="caution">
    <text evidence="3">The sequence shown here is derived from an EMBL/GenBank/DDBJ whole genome shotgun (WGS) entry which is preliminary data.</text>
</comment>
<dbReference type="Proteomes" id="UP000266305">
    <property type="component" value="Unassembled WGS sequence"/>
</dbReference>
<dbReference type="InterPro" id="IPR006015">
    <property type="entry name" value="Universal_stress_UspA"/>
</dbReference>
<dbReference type="CDD" id="cd00293">
    <property type="entry name" value="USP-like"/>
    <property type="match status" value="1"/>
</dbReference>
<dbReference type="Gene3D" id="3.40.50.620">
    <property type="entry name" value="HUPs"/>
    <property type="match status" value="1"/>
</dbReference>
<protein>
    <submittedName>
        <fullName evidence="3">Universal stress protein</fullName>
    </submittedName>
</protein>
<dbReference type="PANTHER" id="PTHR46268">
    <property type="entry name" value="STRESS RESPONSE PROTEIN NHAX"/>
    <property type="match status" value="1"/>
</dbReference>
<evidence type="ECO:0000256" key="1">
    <source>
        <dbReference type="ARBA" id="ARBA00008791"/>
    </source>
</evidence>
<accession>A0AAX1UF85</accession>
<evidence type="ECO:0000259" key="2">
    <source>
        <dbReference type="Pfam" id="PF00582"/>
    </source>
</evidence>
<dbReference type="SUPFAM" id="SSF52402">
    <property type="entry name" value="Adenine nucleotide alpha hydrolases-like"/>
    <property type="match status" value="1"/>
</dbReference>
<evidence type="ECO:0000313" key="3">
    <source>
        <dbReference type="EMBL" id="RHZ90669.1"/>
    </source>
</evidence>
<feature type="domain" description="UspA" evidence="2">
    <location>
        <begin position="1"/>
        <end position="140"/>
    </location>
</feature>